<dbReference type="PANTHER" id="PTHR43852">
    <property type="entry name" value="NUCLEOTIDYLTRANSFERASE"/>
    <property type="match status" value="1"/>
</dbReference>
<evidence type="ECO:0000259" key="1">
    <source>
        <dbReference type="Pfam" id="PF18765"/>
    </source>
</evidence>
<dbReference type="InterPro" id="IPR043519">
    <property type="entry name" value="NT_sf"/>
</dbReference>
<dbReference type="InterPro" id="IPR052930">
    <property type="entry name" value="TA_antitoxin_MntA"/>
</dbReference>
<dbReference type="STRING" id="1618446.UV61_C0008G0134"/>
<organism evidence="2 3">
    <name type="scientific">Candidatus Gottesmanbacteria bacterium GW2011_GWB1_43_11</name>
    <dbReference type="NCBI Taxonomy" id="1618446"/>
    <lineage>
        <taxon>Bacteria</taxon>
        <taxon>Candidatus Gottesmaniibacteriota</taxon>
    </lineage>
</organism>
<dbReference type="CDD" id="cd05403">
    <property type="entry name" value="NT_KNTase_like"/>
    <property type="match status" value="1"/>
</dbReference>
<evidence type="ECO:0000313" key="3">
    <source>
        <dbReference type="Proteomes" id="UP000034050"/>
    </source>
</evidence>
<dbReference type="EMBL" id="LCFD01000008">
    <property type="protein sequence ID" value="KKS86681.1"/>
    <property type="molecule type" value="Genomic_DNA"/>
</dbReference>
<proteinExistence type="predicted"/>
<dbReference type="NCBIfam" id="NF047752">
    <property type="entry name" value="MntA_antitoxin"/>
    <property type="match status" value="1"/>
</dbReference>
<dbReference type="Pfam" id="PF18765">
    <property type="entry name" value="Polbeta"/>
    <property type="match status" value="1"/>
</dbReference>
<evidence type="ECO:0000313" key="2">
    <source>
        <dbReference type="EMBL" id="KKS86681.1"/>
    </source>
</evidence>
<protein>
    <submittedName>
        <fullName evidence="2">Polymerase beta domain protein region protein</fullName>
    </submittedName>
</protein>
<dbReference type="Proteomes" id="UP000034050">
    <property type="component" value="Unassembled WGS sequence"/>
</dbReference>
<sequence length="145" mass="16466">MKNVLSSDQMQKIARFFKKRSDITAVYLFGSLATNTASALSDIDLAILYKTDPADITETRIDLITTISKILGTDNVDIQVLHSAMSLPLAEQILKYGRILVDSDPDKRISFENKMRGLVFDFEPYLIQYLDAMEERLKKGTYGHR</sequence>
<comment type="caution">
    <text evidence="2">The sequence shown here is derived from an EMBL/GenBank/DDBJ whole genome shotgun (WGS) entry which is preliminary data.</text>
</comment>
<dbReference type="PANTHER" id="PTHR43852:SF3">
    <property type="entry name" value="NUCLEOTIDYLTRANSFERASE"/>
    <property type="match status" value="1"/>
</dbReference>
<reference evidence="2 3" key="1">
    <citation type="journal article" date="2015" name="Nature">
        <title>rRNA introns, odd ribosomes, and small enigmatic genomes across a large radiation of phyla.</title>
        <authorList>
            <person name="Brown C.T."/>
            <person name="Hug L.A."/>
            <person name="Thomas B.C."/>
            <person name="Sharon I."/>
            <person name="Castelle C.J."/>
            <person name="Singh A."/>
            <person name="Wilkins M.J."/>
            <person name="Williams K.H."/>
            <person name="Banfield J.F."/>
        </authorList>
    </citation>
    <scope>NUCLEOTIDE SEQUENCE [LARGE SCALE GENOMIC DNA]</scope>
</reference>
<dbReference type="InterPro" id="IPR041633">
    <property type="entry name" value="Polbeta"/>
</dbReference>
<feature type="domain" description="Polymerase beta nucleotidyltransferase" evidence="1">
    <location>
        <begin position="11"/>
        <end position="105"/>
    </location>
</feature>
<name>A0A0G1EUH8_9BACT</name>
<gene>
    <name evidence="2" type="ORF">UV61_C0008G0134</name>
</gene>
<accession>A0A0G1EUH8</accession>
<dbReference type="SUPFAM" id="SSF81301">
    <property type="entry name" value="Nucleotidyltransferase"/>
    <property type="match status" value="1"/>
</dbReference>
<dbReference type="Gene3D" id="3.30.460.10">
    <property type="entry name" value="Beta Polymerase, domain 2"/>
    <property type="match status" value="1"/>
</dbReference>
<dbReference type="AlphaFoldDB" id="A0A0G1EUH8"/>